<feature type="signal peptide" evidence="4">
    <location>
        <begin position="1"/>
        <end position="26"/>
    </location>
</feature>
<organism evidence="7">
    <name type="scientific">Guillardia theta (strain CCMP2712)</name>
    <name type="common">Cryptophyte</name>
    <dbReference type="NCBI Taxonomy" id="905079"/>
    <lineage>
        <taxon>Eukaryota</taxon>
        <taxon>Cryptophyceae</taxon>
        <taxon>Pyrenomonadales</taxon>
        <taxon>Geminigeraceae</taxon>
        <taxon>Guillardia</taxon>
    </lineage>
</organism>
<evidence type="ECO:0000259" key="6">
    <source>
        <dbReference type="PROSITE" id="PS50050"/>
    </source>
</evidence>
<dbReference type="STRING" id="905079.L1JWR8"/>
<evidence type="ECO:0000256" key="1">
    <source>
        <dbReference type="ARBA" id="ARBA00023157"/>
    </source>
</evidence>
<evidence type="ECO:0000256" key="4">
    <source>
        <dbReference type="SAM" id="SignalP"/>
    </source>
</evidence>
<keyword evidence="9" id="KW-1185">Reference proteome</keyword>
<dbReference type="OMA" id="FHNTSAC"/>
<dbReference type="CDD" id="cd00041">
    <property type="entry name" value="CUB"/>
    <property type="match status" value="1"/>
</dbReference>
<dbReference type="PROSITE" id="PS00383">
    <property type="entry name" value="TYR_PHOSPHATASE_1"/>
    <property type="match status" value="1"/>
</dbReference>
<dbReference type="SMART" id="SM00042">
    <property type="entry name" value="CUB"/>
    <property type="match status" value="1"/>
</dbReference>
<feature type="domain" description="TNFR-Cys" evidence="6">
    <location>
        <begin position="2408"/>
        <end position="2445"/>
    </location>
</feature>
<dbReference type="EMBL" id="JH992971">
    <property type="protein sequence ID" value="EKX52782.1"/>
    <property type="molecule type" value="Genomic_DNA"/>
</dbReference>
<evidence type="ECO:0000256" key="3">
    <source>
        <dbReference type="SAM" id="MobiDB-lite"/>
    </source>
</evidence>
<dbReference type="PROSITE" id="PS01180">
    <property type="entry name" value="CUB"/>
    <property type="match status" value="1"/>
</dbReference>
<evidence type="ECO:0000313" key="7">
    <source>
        <dbReference type="EMBL" id="EKX52782.1"/>
    </source>
</evidence>
<keyword evidence="4" id="KW-0732">Signal</keyword>
<proteinExistence type="predicted"/>
<dbReference type="RefSeq" id="XP_005839762.1">
    <property type="nucleotide sequence ID" value="XM_005839705.1"/>
</dbReference>
<dbReference type="InterPro" id="IPR035914">
    <property type="entry name" value="Sperma_CUB_dom_sf"/>
</dbReference>
<feature type="chain" id="PRO_5008772019" description="Tyrosine-protein kinase ephrin type A/B receptor-like domain-containing protein" evidence="4">
    <location>
        <begin position="27"/>
        <end position="2671"/>
    </location>
</feature>
<dbReference type="InterPro" id="IPR000859">
    <property type="entry name" value="CUB_dom"/>
</dbReference>
<reference evidence="7 9" key="1">
    <citation type="journal article" date="2012" name="Nature">
        <title>Algal genomes reveal evolutionary mosaicism and the fate of nucleomorphs.</title>
        <authorList>
            <consortium name="DOE Joint Genome Institute"/>
            <person name="Curtis B.A."/>
            <person name="Tanifuji G."/>
            <person name="Burki F."/>
            <person name="Gruber A."/>
            <person name="Irimia M."/>
            <person name="Maruyama S."/>
            <person name="Arias M.C."/>
            <person name="Ball S.G."/>
            <person name="Gile G.H."/>
            <person name="Hirakawa Y."/>
            <person name="Hopkins J.F."/>
            <person name="Kuo A."/>
            <person name="Rensing S.A."/>
            <person name="Schmutz J."/>
            <person name="Symeonidi A."/>
            <person name="Elias M."/>
            <person name="Eveleigh R.J."/>
            <person name="Herman E.K."/>
            <person name="Klute M.J."/>
            <person name="Nakayama T."/>
            <person name="Obornik M."/>
            <person name="Reyes-Prieto A."/>
            <person name="Armbrust E.V."/>
            <person name="Aves S.J."/>
            <person name="Beiko R.G."/>
            <person name="Coutinho P."/>
            <person name="Dacks J.B."/>
            <person name="Durnford D.G."/>
            <person name="Fast N.M."/>
            <person name="Green B.R."/>
            <person name="Grisdale C.J."/>
            <person name="Hempel F."/>
            <person name="Henrissat B."/>
            <person name="Hoppner M.P."/>
            <person name="Ishida K."/>
            <person name="Kim E."/>
            <person name="Koreny L."/>
            <person name="Kroth P.G."/>
            <person name="Liu Y."/>
            <person name="Malik S.B."/>
            <person name="Maier U.G."/>
            <person name="McRose D."/>
            <person name="Mock T."/>
            <person name="Neilson J.A."/>
            <person name="Onodera N.T."/>
            <person name="Poole A.M."/>
            <person name="Pritham E.J."/>
            <person name="Richards T.A."/>
            <person name="Rocap G."/>
            <person name="Roy S.W."/>
            <person name="Sarai C."/>
            <person name="Schaack S."/>
            <person name="Shirato S."/>
            <person name="Slamovits C.H."/>
            <person name="Spencer D.F."/>
            <person name="Suzuki S."/>
            <person name="Worden A.Z."/>
            <person name="Zauner S."/>
            <person name="Barry K."/>
            <person name="Bell C."/>
            <person name="Bharti A.K."/>
            <person name="Crow J.A."/>
            <person name="Grimwood J."/>
            <person name="Kramer R."/>
            <person name="Lindquist E."/>
            <person name="Lucas S."/>
            <person name="Salamov A."/>
            <person name="McFadden G.I."/>
            <person name="Lane C.E."/>
            <person name="Keeling P.J."/>
            <person name="Gray M.W."/>
            <person name="Grigoriev I.V."/>
            <person name="Archibald J.M."/>
        </authorList>
    </citation>
    <scope>NUCLEOTIDE SEQUENCE</scope>
    <source>
        <strain evidence="7 9">CCMP2712</strain>
    </source>
</reference>
<accession>L1JWR8</accession>
<comment type="caution">
    <text evidence="2">Lacks conserved residue(s) required for the propagation of feature annotation.</text>
</comment>
<dbReference type="Pfam" id="PF00431">
    <property type="entry name" value="CUB"/>
    <property type="match status" value="1"/>
</dbReference>
<dbReference type="SUPFAM" id="SSF49854">
    <property type="entry name" value="Spermadhesin, CUB domain"/>
    <property type="match status" value="1"/>
</dbReference>
<feature type="region of interest" description="Disordered" evidence="3">
    <location>
        <begin position="58"/>
        <end position="102"/>
    </location>
</feature>
<evidence type="ECO:0000259" key="5">
    <source>
        <dbReference type="PROSITE" id="PS01180"/>
    </source>
</evidence>
<reference evidence="8" key="3">
    <citation type="submission" date="2015-06" db="UniProtKB">
        <authorList>
            <consortium name="EnsemblProtists"/>
        </authorList>
    </citation>
    <scope>IDENTIFICATION</scope>
</reference>
<name>L1JWR8_GUITC</name>
<dbReference type="OrthoDB" id="4781at2759"/>
<sequence length="2671" mass="291506">MKTRMCHRVLCMLSCVLLNISCLSSASSLLSPPTYSSRLQELQGKIAQEKDIIQEHQHYRSAQGRQRSESHRSRALFPSSRGRPAPRSQRRTHASVRSASEPNKAASSLSLLVDNIPTATDQLERLGDDLASITYNGRQYAALDGAQYQMAQTNTMADCQTTAMRLPLGWAIAPEDSDSISVVSYYSWGTQYMVLASGTAYQTNCYWCPHSSSALRSANGLYWPASCNMRILIVYAGCPKGESRRGCSTLFLDGAETQEALAHFYGPQSTSLLNFSFLAHEKLNWTTILPPTSVDDDSWKLPDLNFSFCLQGRDYASSLYVSSNGYVTFGGPSSLSSSLSASRPPLPTLFVGGGDASAQYIVGSPVEEMDVQAYVLRFEGTSSTRGVPGQPNLIFEVTFFANNSLRVAVGKKVEQFSSLYIMSDGKGSTLASFNMPATQSRLLVSNAPSPESLINIPCQVCNNSIPANSSYSPFYGGSTVACAWICQPGFYKQSDACVQCDGSPNHASYVNDQCGWVCNVGFYKSGSSCLPCTSRSGDAIYTTGGLREDVDSCAWQTVVQEGGFTYSTLGGYGPNSHYSWFSCVSDYQQYLGLPDGWSIAPDNDISVRVTAGYEWGAARLVVASGSSYFTRSVLSYGDSYMYYFSYYPGSYWGGSSLSTYDDIHYRSTDCEARVLLLAPVCAAGYKRSSSTGSELASNSSSCVPCTNMLPSGAQYVLSPYPEQPDSCGWSCAEGYYSTGSTCAQCTKKPANSVYVGSGVPAKAISCPWACLSGYLEVDGQRCEPCKASLPVNAHWEGPTCSWVCDFGYRQDPAGDCEDITVENLGQRYASLDGRSPYDTSVCVWQAARELPAGWKIAPNTAESIDVATTYLWGADRVILEDGTAWYTVYGGLYTWGELYSFDGFYRSRDYCGTILLVQESCLAGYWRGGNNSQCTACSSYKPAHTIYNSSGHPSNEDNCGWRCEDGYYLSLATNSCTPCSLAPENAVYTPSDGYSCPWVCQAGFYIAGGQCKACQLNLPDFAFFVSNDGDEQLCEWACRFGYMKRGGRCVGVEFQGRYYTTLSGRGKDDPSTCINEPYLSIPQGWELASNSAHSQQVTWMYTWGSCRLVLSDGSRWFTASSSCGAYSSPTVCCWGSLSLYNNMYRSIDCNEDLLLVSIHCAAGYERSGTNCIPCSNTLPAHASYGMALESEEALLLTCGFTCAAGFKRSGDQCLPCDNKLQPNTEYVELTYQIGEQYECQSACMAGYFLQDGACTACGGGKPARSHWLNNGNLETRCAWACDFGFYRAGDGECQPAEVEGRYFASLDGSSPYSPSSCSCSHNILQEIPTGWMIAPDTSSSQFATWLYTWEPCHLVMSDGTSWYSGSNNGNPYPQLWTSGQLVAYNGMYRSLDQCGSVLLVSEYCAAGYYLRNNSTCVNCSNPIPINARYAVQLDPSRYGDSECVWECEVGYARRDGGCEACRTAPEHAVYVAYGQRGTNGSRSECGWQCEAGYFLQDGACIACGGGKPARSHWLEEGANGTRCAWACDFGFKAQATRSQDGSFAMTCEGLMYGNRFYASLYQHMPEEQYNCNTAAGLFVQVPAGWMLATDTQDSRQVIATHRWGTCYMQLADGSIWYTESCYCCNNPLLWGIISLVTFKGKYRSWSSCSDLLLTSLFCEQGYYLSGTDCLLCSNTIPGNSTYAPATEPSQFADENCPWACNVGFYMSTKWMACFPCSNSIPANAYYTTAGLSDLSGSCEWTCFPGTNGPDCVYPETIRHEVSYNGKVYSTLDNIAPESLQISCQNNGAQPQVSSAGWTPPTGSQVTGKTEIITNSVFNETQAGPQPSSGTLFSSGQYVQNQYIRLTPLQTSSKGYIYWEAVAGNSWKCTFEWRAGQGNGADSTWFFAYQDQLPTWEPQVFGGYNFVCDEYDSGDGTYGNSGSSFQVHGPMNGQSNSNQIQTDGNFVTFTANKDFVMEDWTWRKAEIQFNSINSTTNHIVMIVNGKKYIDIMHTPPEGSNVDFLKPKLMGFAARTGALYDNHDVRNMQFINYLDVPAGWAVAPADEDAIRVVASYPWGSNGLLLGDEVAYQTAMSSGNQETPGTELVRSMMLPSGVSSLWSCSSGQYAIRMLLVRLECETGYQGQGSELCMPCSGNLPANAVATSNASGCWWKCQVGFYEASDRCLPCSLRYPKPDNAVHVQGNSSADQPCQWRCGVGQSRYQSSCVPCTSKPKFAYFLGQSELECSWRCQPGYYRSLDRCLPCPALSMLATSARVLPASVLCNISSSCQDEADSMMYQCGAIYAVTTASGGEYAVLIENYTSPWDPYRGPISQLNNKLRCGMLQLPAGWQVAPNDTDSMEAIRSFSWGLEGLVVANGTVFSTANWWAGAGQVLQLQGLTKSIRTDVNAFALSPGQSCQYRRILLKRIECSAGTYISGSSCSACSSPSCRSGEHEIPCESFQDSICSTAINPCIGKCRCQLFAEAVGSLSDGSGPGSLYDDESNCRWLIQPPGATSIALNFTSFALENGFDFVTINQCSSLAGPSLDCQGKVELTSLTGSHEPGSLFFTSDFGIIEILFTSDKTVAELGFSMSWEAYAIGGILAEYWFVNPKYVHCQMKHTWDEIIASLAAQEGNYTTGGLGDLAVKGKLEVWVCTNLDECSPSHDLFCYIYDEQKKLFAPWDLDSVLKMKR</sequence>
<dbReference type="InterPro" id="IPR016130">
    <property type="entry name" value="Tyr_Pase_AS"/>
</dbReference>
<evidence type="ECO:0000256" key="2">
    <source>
        <dbReference type="PROSITE-ProRule" id="PRU00206"/>
    </source>
</evidence>
<protein>
    <recommendedName>
        <fullName evidence="10">Tyrosine-protein kinase ephrin type A/B receptor-like domain-containing protein</fullName>
    </recommendedName>
</protein>
<dbReference type="GeneID" id="17309748"/>
<reference evidence="9" key="2">
    <citation type="submission" date="2012-11" db="EMBL/GenBank/DDBJ databases">
        <authorList>
            <person name="Kuo A."/>
            <person name="Curtis B.A."/>
            <person name="Tanifuji G."/>
            <person name="Burki F."/>
            <person name="Gruber A."/>
            <person name="Irimia M."/>
            <person name="Maruyama S."/>
            <person name="Arias M.C."/>
            <person name="Ball S.G."/>
            <person name="Gile G.H."/>
            <person name="Hirakawa Y."/>
            <person name="Hopkins J.F."/>
            <person name="Rensing S.A."/>
            <person name="Schmutz J."/>
            <person name="Symeonidi A."/>
            <person name="Elias M."/>
            <person name="Eveleigh R.J."/>
            <person name="Herman E.K."/>
            <person name="Klute M.J."/>
            <person name="Nakayama T."/>
            <person name="Obornik M."/>
            <person name="Reyes-Prieto A."/>
            <person name="Armbrust E.V."/>
            <person name="Aves S.J."/>
            <person name="Beiko R.G."/>
            <person name="Coutinho P."/>
            <person name="Dacks J.B."/>
            <person name="Durnford D.G."/>
            <person name="Fast N.M."/>
            <person name="Green B.R."/>
            <person name="Grisdale C."/>
            <person name="Hempe F."/>
            <person name="Henrissat B."/>
            <person name="Hoppner M.P."/>
            <person name="Ishida K.-I."/>
            <person name="Kim E."/>
            <person name="Koreny L."/>
            <person name="Kroth P.G."/>
            <person name="Liu Y."/>
            <person name="Malik S.-B."/>
            <person name="Maier U.G."/>
            <person name="McRose D."/>
            <person name="Mock T."/>
            <person name="Neilson J.A."/>
            <person name="Onodera N.T."/>
            <person name="Poole A.M."/>
            <person name="Pritham E.J."/>
            <person name="Richards T.A."/>
            <person name="Rocap G."/>
            <person name="Roy S.W."/>
            <person name="Sarai C."/>
            <person name="Schaack S."/>
            <person name="Shirato S."/>
            <person name="Slamovits C.H."/>
            <person name="Spencer D.F."/>
            <person name="Suzuki S."/>
            <person name="Worden A.Z."/>
            <person name="Zauner S."/>
            <person name="Barry K."/>
            <person name="Bell C."/>
            <person name="Bharti A.K."/>
            <person name="Crow J.A."/>
            <person name="Grimwood J."/>
            <person name="Kramer R."/>
            <person name="Lindquist E."/>
            <person name="Lucas S."/>
            <person name="Salamov A."/>
            <person name="McFadden G.I."/>
            <person name="Lane C.E."/>
            <person name="Keeling P.J."/>
            <person name="Gray M.W."/>
            <person name="Grigoriev I.V."/>
            <person name="Archibald J.M."/>
        </authorList>
    </citation>
    <scope>NUCLEOTIDE SEQUENCE</scope>
    <source>
        <strain evidence="9">CCMP2712</strain>
    </source>
</reference>
<evidence type="ECO:0000313" key="8">
    <source>
        <dbReference type="EnsemblProtists" id="EKX52782"/>
    </source>
</evidence>
<dbReference type="PaxDb" id="55529-EKX52782"/>
<feature type="repeat" description="TNFR-Cys" evidence="2">
    <location>
        <begin position="2408"/>
        <end position="2445"/>
    </location>
</feature>
<dbReference type="PROSITE" id="PS50050">
    <property type="entry name" value="TNFR_NGFR_2"/>
    <property type="match status" value="1"/>
</dbReference>
<keyword evidence="1" id="KW-1015">Disulfide bond</keyword>
<feature type="domain" description="CUB" evidence="5">
    <location>
        <begin position="2456"/>
        <end position="2576"/>
    </location>
</feature>
<evidence type="ECO:0008006" key="10">
    <source>
        <dbReference type="Google" id="ProtNLM"/>
    </source>
</evidence>
<dbReference type="InterPro" id="IPR013320">
    <property type="entry name" value="ConA-like_dom_sf"/>
</dbReference>
<dbReference type="InterPro" id="IPR001368">
    <property type="entry name" value="TNFR/NGFR_Cys_rich_reg"/>
</dbReference>
<gene>
    <name evidence="7" type="ORF">GUITHDRAFT_101232</name>
</gene>
<dbReference type="EnsemblProtists" id="EKX52782">
    <property type="protein sequence ID" value="EKX52782"/>
    <property type="gene ID" value="GUITHDRAFT_101232"/>
</dbReference>
<dbReference type="SUPFAM" id="SSF49899">
    <property type="entry name" value="Concanavalin A-like lectins/glucanases"/>
    <property type="match status" value="1"/>
</dbReference>
<dbReference type="Gene3D" id="2.10.25.10">
    <property type="entry name" value="Laminin"/>
    <property type="match status" value="1"/>
</dbReference>
<dbReference type="KEGG" id="gtt:GUITHDRAFT_101232"/>
<evidence type="ECO:0000313" key="9">
    <source>
        <dbReference type="Proteomes" id="UP000011087"/>
    </source>
</evidence>
<dbReference type="eggNOG" id="ENOG502SFT9">
    <property type="taxonomic scope" value="Eukaryota"/>
</dbReference>
<dbReference type="Gene3D" id="2.60.120.200">
    <property type="match status" value="1"/>
</dbReference>
<dbReference type="Gene3D" id="2.60.120.290">
    <property type="entry name" value="Spermadhesin, CUB domain"/>
    <property type="match status" value="1"/>
</dbReference>
<dbReference type="HOGENOM" id="CLU_000664_0_0_1"/>
<dbReference type="Proteomes" id="UP000011087">
    <property type="component" value="Unassembled WGS sequence"/>
</dbReference>